<feature type="domain" description="Brix" evidence="1">
    <location>
        <begin position="9"/>
        <end position="177"/>
    </location>
</feature>
<evidence type="ECO:0000259" key="1">
    <source>
        <dbReference type="SMART" id="SM00879"/>
    </source>
</evidence>
<name>A0ABQ7I065_9MICR</name>
<dbReference type="PANTHER" id="PTHR22734">
    <property type="entry name" value="U3 SMALL NUCLEOLAR RIBONUCLEOPROTEIN PROTEIN IMP4"/>
    <property type="match status" value="1"/>
</dbReference>
<evidence type="ECO:0000313" key="2">
    <source>
        <dbReference type="EMBL" id="KAF7683738.1"/>
    </source>
</evidence>
<protein>
    <submittedName>
        <fullName evidence="2">Ribosome production factor 1</fullName>
    </submittedName>
</protein>
<dbReference type="PANTHER" id="PTHR22734:SF3">
    <property type="entry name" value="RIBOSOME PRODUCTION FACTOR 1"/>
    <property type="match status" value="1"/>
</dbReference>
<organism evidence="2 3">
    <name type="scientific">Astathelohania contejeani</name>
    <dbReference type="NCBI Taxonomy" id="164912"/>
    <lineage>
        <taxon>Eukaryota</taxon>
        <taxon>Fungi</taxon>
        <taxon>Fungi incertae sedis</taxon>
        <taxon>Microsporidia</taxon>
        <taxon>Astathelohaniidae</taxon>
        <taxon>Astathelohania</taxon>
    </lineage>
</organism>
<reference evidence="2 3" key="1">
    <citation type="submission" date="2019-01" db="EMBL/GenBank/DDBJ databases">
        <title>Genomes sequencing and comparative genomics of infectious freshwater microsporidia, Cucumispora dikerogammari and Thelohania contejeani.</title>
        <authorList>
            <person name="Cormier A."/>
            <person name="Giraud I."/>
            <person name="Wattier R."/>
            <person name="Teixeira M."/>
            <person name="Grandjean F."/>
            <person name="Rigaud T."/>
            <person name="Cordaux R."/>
        </authorList>
    </citation>
    <scope>NUCLEOTIDE SEQUENCE [LARGE SCALE GENOMIC DNA]</scope>
    <source>
        <strain evidence="2">T1</strain>
        <tissue evidence="2">Spores</tissue>
    </source>
</reference>
<dbReference type="Gene3D" id="3.40.50.10480">
    <property type="entry name" value="Probable brix-domain ribosomal biogenesis protein"/>
    <property type="match status" value="1"/>
</dbReference>
<sequence length="197" mass="22647">MINENYRILITTSLDPHHKDTQSLCKDLECCIPGSKYVLRTQNPPTDILTVKVVEQMGRPYSIRISDKLSVGTKGEVNYIDLDIIQYKPIEKVNPGKAIAPLTELMASNFENDEYNDVLDWLIKLYGLKLVNGRQVASFTVHRGFIYFRMYRSLFTTNKNADLLNIGPHITFRLREKVKDGVRSKFKYNSKGVCIIK</sequence>
<dbReference type="InterPro" id="IPR044281">
    <property type="entry name" value="IMP4/RPF1"/>
</dbReference>
<dbReference type="EMBL" id="SBIQ01000056">
    <property type="protein sequence ID" value="KAF7683738.1"/>
    <property type="molecule type" value="Genomic_DNA"/>
</dbReference>
<comment type="caution">
    <text evidence="2">The sequence shown here is derived from an EMBL/GenBank/DDBJ whole genome shotgun (WGS) entry which is preliminary data.</text>
</comment>
<keyword evidence="3" id="KW-1185">Reference proteome</keyword>
<evidence type="ECO:0000313" key="3">
    <source>
        <dbReference type="Proteomes" id="UP001516464"/>
    </source>
</evidence>
<accession>A0ABQ7I065</accession>
<dbReference type="InterPro" id="IPR007109">
    <property type="entry name" value="Brix"/>
</dbReference>
<dbReference type="SMART" id="SM00879">
    <property type="entry name" value="Brix"/>
    <property type="match status" value="1"/>
</dbReference>
<dbReference type="SUPFAM" id="SSF52954">
    <property type="entry name" value="Class II aaRS ABD-related"/>
    <property type="match status" value="1"/>
</dbReference>
<dbReference type="Proteomes" id="UP001516464">
    <property type="component" value="Unassembled WGS sequence"/>
</dbReference>
<proteinExistence type="predicted"/>
<gene>
    <name evidence="2" type="primary">RPF1</name>
    <name evidence="2" type="ORF">TCON_1055</name>
</gene>